<dbReference type="EMBL" id="JACHIW010000001">
    <property type="protein sequence ID" value="MBB5152497.1"/>
    <property type="molecule type" value="Genomic_DNA"/>
</dbReference>
<dbReference type="AlphaFoldDB" id="A0A840PXK9"/>
<evidence type="ECO:0000313" key="2">
    <source>
        <dbReference type="Proteomes" id="UP000584374"/>
    </source>
</evidence>
<name>A0A840PXK9_9PSEU</name>
<sequence length="90" mass="9902">MSDARERLMAVNAALRGVLEHAEQLHRIYEWARQEVAAVMCDEPGANTVAGHVLLAHLDVGSRVGLRLLRHEVKADELVIGVLKGLPTEE</sequence>
<organism evidence="1 2">
    <name type="scientific">Saccharopolyspora phatthalungensis</name>
    <dbReference type="NCBI Taxonomy" id="664693"/>
    <lineage>
        <taxon>Bacteria</taxon>
        <taxon>Bacillati</taxon>
        <taxon>Actinomycetota</taxon>
        <taxon>Actinomycetes</taxon>
        <taxon>Pseudonocardiales</taxon>
        <taxon>Pseudonocardiaceae</taxon>
        <taxon>Saccharopolyspora</taxon>
    </lineage>
</organism>
<proteinExistence type="predicted"/>
<gene>
    <name evidence="1" type="ORF">BJ970_000031</name>
</gene>
<reference evidence="1 2" key="1">
    <citation type="submission" date="2020-08" db="EMBL/GenBank/DDBJ databases">
        <title>Sequencing the genomes of 1000 actinobacteria strains.</title>
        <authorList>
            <person name="Klenk H.-P."/>
        </authorList>
    </citation>
    <scope>NUCLEOTIDE SEQUENCE [LARGE SCALE GENOMIC DNA]</scope>
    <source>
        <strain evidence="1 2">DSM 45584</strain>
    </source>
</reference>
<evidence type="ECO:0000313" key="1">
    <source>
        <dbReference type="EMBL" id="MBB5152497.1"/>
    </source>
</evidence>
<dbReference type="RefSeq" id="WP_184721922.1">
    <property type="nucleotide sequence ID" value="NZ_JACHIW010000001.1"/>
</dbReference>
<keyword evidence="2" id="KW-1185">Reference proteome</keyword>
<dbReference type="Proteomes" id="UP000584374">
    <property type="component" value="Unassembled WGS sequence"/>
</dbReference>
<protein>
    <submittedName>
        <fullName evidence="1">Uncharacterized protein</fullName>
    </submittedName>
</protein>
<comment type="caution">
    <text evidence="1">The sequence shown here is derived from an EMBL/GenBank/DDBJ whole genome shotgun (WGS) entry which is preliminary data.</text>
</comment>
<accession>A0A840PXK9</accession>